<feature type="transmembrane region" description="Helical" evidence="1">
    <location>
        <begin position="53"/>
        <end position="71"/>
    </location>
</feature>
<evidence type="ECO:0000256" key="1">
    <source>
        <dbReference type="SAM" id="Phobius"/>
    </source>
</evidence>
<protein>
    <submittedName>
        <fullName evidence="2">DUF4282 domain-containing protein</fullName>
    </submittedName>
</protein>
<feature type="transmembrane region" description="Helical" evidence="1">
    <location>
        <begin position="91"/>
        <end position="111"/>
    </location>
</feature>
<dbReference type="EMBL" id="JAAMOW010000002">
    <property type="protein sequence ID" value="NGY04222.1"/>
    <property type="molecule type" value="Genomic_DNA"/>
</dbReference>
<keyword evidence="1" id="KW-1133">Transmembrane helix</keyword>
<evidence type="ECO:0000313" key="2">
    <source>
        <dbReference type="EMBL" id="NGY04222.1"/>
    </source>
</evidence>
<sequence>MKGDEQTQLKQDQDPAAIVARGLRTFADHLLDYFRALTDFGFRQWLTPRMAPMLYVLGVLGSLYLVVMFVLDGFAQSATIGMGRMLLIGPVAFLVSVTLIRVALEICLVLFRIAVHLSTMAGHTEEIAGGMPRITFWKSWLRRDPPN</sequence>
<dbReference type="Proteomes" id="UP000472676">
    <property type="component" value="Unassembled WGS sequence"/>
</dbReference>
<evidence type="ECO:0000313" key="3">
    <source>
        <dbReference type="Proteomes" id="UP000472676"/>
    </source>
</evidence>
<keyword evidence="1" id="KW-0812">Transmembrane</keyword>
<dbReference type="RefSeq" id="WP_166253029.1">
    <property type="nucleotide sequence ID" value="NZ_JAAMOW010000002.1"/>
</dbReference>
<organism evidence="2 3">
    <name type="scientific">Solimonas terrae</name>
    <dbReference type="NCBI Taxonomy" id="1396819"/>
    <lineage>
        <taxon>Bacteria</taxon>
        <taxon>Pseudomonadati</taxon>
        <taxon>Pseudomonadota</taxon>
        <taxon>Gammaproteobacteria</taxon>
        <taxon>Nevskiales</taxon>
        <taxon>Nevskiaceae</taxon>
        <taxon>Solimonas</taxon>
    </lineage>
</organism>
<reference evidence="2 3" key="1">
    <citation type="journal article" date="2014" name="Int. J. Syst. Evol. Microbiol.">
        <title>Solimonas terrae sp. nov., isolated from soil.</title>
        <authorList>
            <person name="Kim S.J."/>
            <person name="Moon J.Y."/>
            <person name="Weon H.Y."/>
            <person name="Ahn J.H."/>
            <person name="Chen W.M."/>
            <person name="Kwon S.W."/>
        </authorList>
    </citation>
    <scope>NUCLEOTIDE SEQUENCE [LARGE SCALE GENOMIC DNA]</scope>
    <source>
        <strain evidence="2 3">KIS83-12</strain>
    </source>
</reference>
<dbReference type="InterPro" id="IPR025557">
    <property type="entry name" value="DUF4282"/>
</dbReference>
<accession>A0A6M2BNK3</accession>
<name>A0A6M2BNK3_9GAMM</name>
<keyword evidence="3" id="KW-1185">Reference proteome</keyword>
<comment type="caution">
    <text evidence="2">The sequence shown here is derived from an EMBL/GenBank/DDBJ whole genome shotgun (WGS) entry which is preliminary data.</text>
</comment>
<gene>
    <name evidence="2" type="ORF">G7Y85_05555</name>
</gene>
<keyword evidence="1" id="KW-0472">Membrane</keyword>
<proteinExistence type="predicted"/>
<dbReference type="Pfam" id="PF14110">
    <property type="entry name" value="DUF4282"/>
    <property type="match status" value="1"/>
</dbReference>
<dbReference type="AlphaFoldDB" id="A0A6M2BNK3"/>